<dbReference type="SUPFAM" id="SSF100950">
    <property type="entry name" value="NagB/RpiA/CoA transferase-like"/>
    <property type="match status" value="1"/>
</dbReference>
<name>A0ABD5ZKV3_9EURY</name>
<evidence type="ECO:0000256" key="1">
    <source>
        <dbReference type="RuleBase" id="RU003814"/>
    </source>
</evidence>
<organism evidence="2 3">
    <name type="scientific">Halosegnis marinus</name>
    <dbReference type="NCBI Taxonomy" id="3034023"/>
    <lineage>
        <taxon>Archaea</taxon>
        <taxon>Methanobacteriati</taxon>
        <taxon>Methanobacteriota</taxon>
        <taxon>Stenosarchaea group</taxon>
        <taxon>Halobacteria</taxon>
        <taxon>Halobacteriales</taxon>
        <taxon>Natronomonadaceae</taxon>
        <taxon>Halosegnis</taxon>
    </lineage>
</organism>
<accession>A0ABD5ZKV3</accession>
<dbReference type="Proteomes" id="UP001596398">
    <property type="component" value="Unassembled WGS sequence"/>
</dbReference>
<dbReference type="InterPro" id="IPR042529">
    <property type="entry name" value="IF_2B-like_C"/>
</dbReference>
<keyword evidence="2" id="KW-0396">Initiation factor</keyword>
<comment type="similarity">
    <text evidence="1">Belongs to the eIF-2B alpha/beta/delta subunits family.</text>
</comment>
<dbReference type="InterPro" id="IPR027363">
    <property type="entry name" value="M1Pi_N"/>
</dbReference>
<reference evidence="2 3" key="1">
    <citation type="journal article" date="2019" name="Int. J. Syst. Evol. Microbiol.">
        <title>The Global Catalogue of Microorganisms (GCM) 10K type strain sequencing project: providing services to taxonomists for standard genome sequencing and annotation.</title>
        <authorList>
            <consortium name="The Broad Institute Genomics Platform"/>
            <consortium name="The Broad Institute Genome Sequencing Center for Infectious Disease"/>
            <person name="Wu L."/>
            <person name="Ma J."/>
        </authorList>
    </citation>
    <scope>NUCLEOTIDE SEQUENCE [LARGE SCALE GENOMIC DNA]</scope>
    <source>
        <strain evidence="2 3">DT85</strain>
    </source>
</reference>
<dbReference type="EMBL" id="JBHTAP010000001">
    <property type="protein sequence ID" value="MFC7234051.1"/>
    <property type="molecule type" value="Genomic_DNA"/>
</dbReference>
<dbReference type="InterPro" id="IPR037171">
    <property type="entry name" value="NagB/RpiA_transferase-like"/>
</dbReference>
<gene>
    <name evidence="2" type="ORF">ACFQJ4_01845</name>
</gene>
<dbReference type="AlphaFoldDB" id="A0ABD5ZKV3"/>
<sequence>MIDETVAEIEGMQTHSSSVVAVKAAEALRELFDRDYPTVEEYVRDLERNSNALRRANPSHATLHTTQREIVEAVGETGGTDVAAAKERTEEVIAAVVAEVETGKERAAAAAAERLEDGMTVLTHDYSSTLLEAIEMAARDGAHLDVYVTEGRPRYLGRKTARTLAGIDRVDPHLLVDSAAGHVLDDCDVAAFGMTCIVGERYYNRIGTFPISATANELAVPVWVVGSSSKIIESGGFSFENETRSPIEVMREPAEGFTVVNPAYDETPLHLVDTVITDAGVRTP</sequence>
<evidence type="ECO:0000313" key="3">
    <source>
        <dbReference type="Proteomes" id="UP001596398"/>
    </source>
</evidence>
<dbReference type="RefSeq" id="WP_276235047.1">
    <property type="nucleotide sequence ID" value="NZ_CP119802.1"/>
</dbReference>
<proteinExistence type="inferred from homology"/>
<keyword evidence="2" id="KW-0648">Protein biosynthesis</keyword>
<dbReference type="GO" id="GO:0003743">
    <property type="term" value="F:translation initiation factor activity"/>
    <property type="evidence" value="ECO:0007669"/>
    <property type="project" value="UniProtKB-KW"/>
</dbReference>
<dbReference type="Pfam" id="PF01008">
    <property type="entry name" value="IF-2B"/>
    <property type="match status" value="1"/>
</dbReference>
<dbReference type="Gene3D" id="3.40.50.10470">
    <property type="entry name" value="Translation initiation factor eif-2b, domain 2"/>
    <property type="match status" value="1"/>
</dbReference>
<dbReference type="PANTHER" id="PTHR43475">
    <property type="entry name" value="METHYLTHIORIBOSE-1-PHOSPHATE ISOMERASE"/>
    <property type="match status" value="1"/>
</dbReference>
<dbReference type="PANTHER" id="PTHR43475:SF2">
    <property type="entry name" value="RIBOSE 1,5-BISPHOSPHATE ISOMERASE"/>
    <property type="match status" value="1"/>
</dbReference>
<protein>
    <submittedName>
        <fullName evidence="2">Translation initiation factor eIF-2B</fullName>
    </submittedName>
</protein>
<comment type="caution">
    <text evidence="2">The sequence shown here is derived from an EMBL/GenBank/DDBJ whole genome shotgun (WGS) entry which is preliminary data.</text>
</comment>
<evidence type="ECO:0000313" key="2">
    <source>
        <dbReference type="EMBL" id="MFC7234051.1"/>
    </source>
</evidence>
<dbReference type="Gene3D" id="1.20.120.420">
    <property type="entry name" value="translation initiation factor eif-2b, domain 1"/>
    <property type="match status" value="1"/>
</dbReference>
<keyword evidence="3" id="KW-1185">Reference proteome</keyword>
<dbReference type="GeneID" id="79265714"/>
<dbReference type="InterPro" id="IPR000649">
    <property type="entry name" value="IF-2B-related"/>
</dbReference>